<evidence type="ECO:0000259" key="2">
    <source>
        <dbReference type="PROSITE" id="PS51199"/>
    </source>
</evidence>
<dbReference type="InterPro" id="IPR007694">
    <property type="entry name" value="DNA_helicase_DnaB-like_C"/>
</dbReference>
<proteinExistence type="predicted"/>
<dbReference type="RefSeq" id="WP_129720404.1">
    <property type="nucleotide sequence ID" value="NZ_LR214986.1"/>
</dbReference>
<dbReference type="GO" id="GO:0016787">
    <property type="term" value="F:hydrolase activity"/>
    <property type="evidence" value="ECO:0007669"/>
    <property type="project" value="UniProtKB-KW"/>
</dbReference>
<dbReference type="EC" id="3.6.4.12" evidence="3"/>
<protein>
    <submittedName>
        <fullName evidence="3">Repb</fullName>
        <ecNumber evidence="3">3.6.4.12</ecNumber>
    </submittedName>
</protein>
<gene>
    <name evidence="3" type="primary">repB-1_1</name>
    <name evidence="3" type="ORF">NCTC10142_00151</name>
</gene>
<dbReference type="InterPro" id="IPR027417">
    <property type="entry name" value="P-loop_NTPase"/>
</dbReference>
<geneLocation type="plasmid" evidence="3 4">
    <name>13</name>
</geneLocation>
<dbReference type="Pfam" id="PF03796">
    <property type="entry name" value="DnaB_C"/>
    <property type="match status" value="1"/>
</dbReference>
<dbReference type="EMBL" id="LR214986">
    <property type="protein sequence ID" value="VEU64411.1"/>
    <property type="molecule type" value="Genomic_DNA"/>
</dbReference>
<sequence>MNYLDGLKTPKNILMEWEQEDNKKSNIIKKTKFSIIDNELLGLRPGQFLIVGGRPGTGKTTFLINLINNIEQTLSENEYILFISFEQSSNEIVEKLFALNTREKLKTFYEIDKKEILNRNPEAAQKLKEQKILIYDNASLMVEQITTLINEIESNLNIKIKALFLDHIQITQTTINGNRYEKTSIVSRTLKITALQNNIPVIALSQLSRDYAKKTATKPTAPNITDLRDSGNLEQDADIIMFLYEVDNENDNLLKELGVSIVKNRNGRLTKSKVIFSPIFAKIWDYEEAAKLGITNSLKGAQNE</sequence>
<dbReference type="Gene3D" id="3.40.50.300">
    <property type="entry name" value="P-loop containing nucleotide triphosphate hydrolases"/>
    <property type="match status" value="1"/>
</dbReference>
<dbReference type="Proteomes" id="UP000289506">
    <property type="component" value="Plasmid 13"/>
</dbReference>
<dbReference type="SUPFAM" id="SSF52540">
    <property type="entry name" value="P-loop containing nucleoside triphosphate hydrolases"/>
    <property type="match status" value="1"/>
</dbReference>
<dbReference type="GO" id="GO:1990077">
    <property type="term" value="C:primosome complex"/>
    <property type="evidence" value="ECO:0007669"/>
    <property type="project" value="UniProtKB-KW"/>
</dbReference>
<keyword evidence="3" id="KW-0614">Plasmid</keyword>
<dbReference type="SMART" id="SM00382">
    <property type="entry name" value="AAA"/>
    <property type="match status" value="1"/>
</dbReference>
<keyword evidence="3" id="KW-0378">Hydrolase</keyword>
<dbReference type="InterPro" id="IPR003593">
    <property type="entry name" value="AAA+_ATPase"/>
</dbReference>
<dbReference type="GO" id="GO:0005829">
    <property type="term" value="C:cytosol"/>
    <property type="evidence" value="ECO:0007669"/>
    <property type="project" value="TreeGrafter"/>
</dbReference>
<dbReference type="GO" id="GO:0006269">
    <property type="term" value="P:DNA replication, synthesis of primer"/>
    <property type="evidence" value="ECO:0007669"/>
    <property type="project" value="UniProtKB-KW"/>
</dbReference>
<keyword evidence="1" id="KW-0639">Primosome</keyword>
<evidence type="ECO:0000313" key="4">
    <source>
        <dbReference type="Proteomes" id="UP000289506"/>
    </source>
</evidence>
<dbReference type="GO" id="GO:0003678">
    <property type="term" value="F:DNA helicase activity"/>
    <property type="evidence" value="ECO:0007669"/>
    <property type="project" value="UniProtKB-EC"/>
</dbReference>
<reference evidence="3 4" key="1">
    <citation type="submission" date="2019-01" db="EMBL/GenBank/DDBJ databases">
        <authorList>
            <consortium name="Pathogen Informatics"/>
        </authorList>
    </citation>
    <scope>NUCLEOTIDE SEQUENCE [LARGE SCALE GENOMIC DNA]</scope>
    <source>
        <strain evidence="3 4">NCTC10142</strain>
        <plasmid evidence="4">13</plasmid>
    </source>
</reference>
<dbReference type="GO" id="GO:0005524">
    <property type="term" value="F:ATP binding"/>
    <property type="evidence" value="ECO:0007669"/>
    <property type="project" value="InterPro"/>
</dbReference>
<organism evidence="3 4">
    <name type="scientific">Mycoplasmopsis cynos</name>
    <dbReference type="NCBI Taxonomy" id="171284"/>
    <lineage>
        <taxon>Bacteria</taxon>
        <taxon>Bacillati</taxon>
        <taxon>Mycoplasmatota</taxon>
        <taxon>Mycoplasmoidales</taxon>
        <taxon>Metamycoplasmataceae</taxon>
        <taxon>Mycoplasmopsis</taxon>
    </lineage>
</organism>
<dbReference type="PANTHER" id="PTHR30153">
    <property type="entry name" value="REPLICATIVE DNA HELICASE DNAB"/>
    <property type="match status" value="1"/>
</dbReference>
<dbReference type="PROSITE" id="PS51199">
    <property type="entry name" value="SF4_HELICASE"/>
    <property type="match status" value="1"/>
</dbReference>
<evidence type="ECO:0000256" key="1">
    <source>
        <dbReference type="ARBA" id="ARBA00022515"/>
    </source>
</evidence>
<accession>A0A449AHD9</accession>
<evidence type="ECO:0000313" key="3">
    <source>
        <dbReference type="EMBL" id="VEU64411.1"/>
    </source>
</evidence>
<name>A0A449AHD9_9BACT</name>
<dbReference type="PANTHER" id="PTHR30153:SF2">
    <property type="entry name" value="REPLICATIVE DNA HELICASE"/>
    <property type="match status" value="1"/>
</dbReference>
<feature type="domain" description="SF4 helicase" evidence="2">
    <location>
        <begin position="22"/>
        <end position="290"/>
    </location>
</feature>
<dbReference type="AlphaFoldDB" id="A0A449AHD9"/>